<evidence type="ECO:0000256" key="8">
    <source>
        <dbReference type="ARBA" id="ARBA00023012"/>
    </source>
</evidence>
<keyword evidence="13" id="KW-1185">Reference proteome</keyword>
<dbReference type="SMART" id="SM00448">
    <property type="entry name" value="REC"/>
    <property type="match status" value="2"/>
</dbReference>
<dbReference type="Pfam" id="PF02518">
    <property type="entry name" value="HATPase_c"/>
    <property type="match status" value="1"/>
</dbReference>
<evidence type="ECO:0000313" key="13">
    <source>
        <dbReference type="Proteomes" id="UP000831189"/>
    </source>
</evidence>
<dbReference type="InterPro" id="IPR013767">
    <property type="entry name" value="PAS_fold"/>
</dbReference>
<keyword evidence="4" id="KW-0808">Transferase</keyword>
<dbReference type="Gene3D" id="3.30.450.20">
    <property type="entry name" value="PAS domain"/>
    <property type="match status" value="2"/>
</dbReference>
<evidence type="ECO:0000256" key="3">
    <source>
        <dbReference type="ARBA" id="ARBA00022553"/>
    </source>
</evidence>
<dbReference type="PROSITE" id="PS50109">
    <property type="entry name" value="HIS_KIN"/>
    <property type="match status" value="1"/>
</dbReference>
<evidence type="ECO:0000256" key="4">
    <source>
        <dbReference type="ARBA" id="ARBA00022679"/>
    </source>
</evidence>
<evidence type="ECO:0000256" key="6">
    <source>
        <dbReference type="ARBA" id="ARBA00022777"/>
    </source>
</evidence>
<dbReference type="SUPFAM" id="SSF47384">
    <property type="entry name" value="Homodimeric domain of signal transducing histidine kinase"/>
    <property type="match status" value="1"/>
</dbReference>
<dbReference type="InterPro" id="IPR001789">
    <property type="entry name" value="Sig_transdc_resp-reg_receiver"/>
</dbReference>
<feature type="modified residue" description="4-aspartylphosphate" evidence="9">
    <location>
        <position position="755"/>
    </location>
</feature>
<dbReference type="CDD" id="cd18161">
    <property type="entry name" value="REC_hyHK_blue-like"/>
    <property type="match status" value="1"/>
</dbReference>
<dbReference type="InterPro" id="IPR004358">
    <property type="entry name" value="Sig_transdc_His_kin-like_C"/>
</dbReference>
<dbReference type="Gene3D" id="1.10.287.130">
    <property type="match status" value="1"/>
</dbReference>
<evidence type="ECO:0000259" key="10">
    <source>
        <dbReference type="PROSITE" id="PS50109"/>
    </source>
</evidence>
<feature type="modified residue" description="4-aspartylphosphate" evidence="9">
    <location>
        <position position="890"/>
    </location>
</feature>
<feature type="domain" description="Response regulatory" evidence="11">
    <location>
        <begin position="705"/>
        <end position="821"/>
    </location>
</feature>
<proteinExistence type="predicted"/>
<feature type="domain" description="Response regulatory" evidence="11">
    <location>
        <begin position="841"/>
        <end position="947"/>
    </location>
</feature>
<keyword evidence="6" id="KW-0418">Kinase</keyword>
<dbReference type="SMART" id="SM00091">
    <property type="entry name" value="PAS"/>
    <property type="match status" value="2"/>
</dbReference>
<evidence type="ECO:0000313" key="12">
    <source>
        <dbReference type="EMBL" id="UPQ83017.1"/>
    </source>
</evidence>
<keyword evidence="3 9" id="KW-0597">Phosphoprotein</keyword>
<dbReference type="InterPro" id="IPR000014">
    <property type="entry name" value="PAS"/>
</dbReference>
<evidence type="ECO:0000256" key="5">
    <source>
        <dbReference type="ARBA" id="ARBA00022741"/>
    </source>
</evidence>
<dbReference type="Gene3D" id="3.40.50.2300">
    <property type="match status" value="2"/>
</dbReference>
<dbReference type="SUPFAM" id="SSF55874">
    <property type="entry name" value="ATPase domain of HSP90 chaperone/DNA topoisomerase II/histidine kinase"/>
    <property type="match status" value="1"/>
</dbReference>
<keyword evidence="8" id="KW-0902">Two-component regulatory system</keyword>
<dbReference type="InterPro" id="IPR035965">
    <property type="entry name" value="PAS-like_dom_sf"/>
</dbReference>
<name>A0ABY4KUV1_9PSED</name>
<keyword evidence="7" id="KW-0067">ATP-binding</keyword>
<dbReference type="PANTHER" id="PTHR43065:SF49">
    <property type="entry name" value="HISTIDINE KINASE"/>
    <property type="match status" value="1"/>
</dbReference>
<dbReference type="Pfam" id="PF00989">
    <property type="entry name" value="PAS"/>
    <property type="match status" value="1"/>
</dbReference>
<dbReference type="PRINTS" id="PR00344">
    <property type="entry name" value="BCTRLSENSOR"/>
</dbReference>
<reference evidence="12 13" key="1">
    <citation type="submission" date="2022-04" db="EMBL/GenBank/DDBJ databases">
        <title>Pseudomonas knackmussii B09-2.</title>
        <authorList>
            <person name="Deng Y."/>
        </authorList>
    </citation>
    <scope>NUCLEOTIDE SEQUENCE [LARGE SCALE GENOMIC DNA]</scope>
    <source>
        <strain evidence="12 13">B09-2</strain>
    </source>
</reference>
<protein>
    <recommendedName>
        <fullName evidence="2">histidine kinase</fullName>
        <ecNumber evidence="2">2.7.13.3</ecNumber>
    </recommendedName>
</protein>
<comment type="catalytic activity">
    <reaction evidence="1">
        <text>ATP + protein L-histidine = ADP + protein N-phospho-L-histidine.</text>
        <dbReference type="EC" id="2.7.13.3"/>
    </reaction>
</comment>
<gene>
    <name evidence="12" type="ORF">M0M42_00960</name>
</gene>
<evidence type="ECO:0000256" key="7">
    <source>
        <dbReference type="ARBA" id="ARBA00022840"/>
    </source>
</evidence>
<sequence length="947" mass="102722">MGTQSIILIIARDADGATQRLIEEIAVAQQVQLTAIDQAALTADSAATLAAHAEPALLLLAPGLSRPLALARTIRGHWRHCEFIFLCPVGGIESLRREFGVAPLIGPHWSIIETSPSVLARQISQTLAATQRRRQLRTTLDRANATLNSPRASTEGSHRRRLNASYYLHTFIDAARDAIIGLDETLDVLYWSAGAEELFRLPVRDAVQLNAEQLPFWSPALHSTVQQVLGGTVARPLECSCTLDGVESTLEVFPSAVRDGDRQIIGVSLTVRDITALAVERRANEQRGRELTEESQHLHRLFDQAPGFIAITRGPLHVLAIANRAFHQLVGQRDVIGQPASAAFPQTEGRDVGVLLEQIYATKRPYLGRATPVLVNRGSGGGAERRFVDFIFQPVLTEQDEVSGIFCQGHDVTQQVLAQQALQQSQDSLLELVIERTRELEQSRQALHQSQKLEAIGKLTGGVAHDFNNVLQVIGGNLQLIRPMLASAGLGSERLDAAAQAVERGAKLAAELLAFARRQPLRPMPTNLSRLLRNMDELLRQALGERVEIETVVSGGLWTTMVDPNQLENVLLNLAINARDAMLDGGKLTLELSNAMLDEHYAQTQIDVAPGQYVLLAVSDTGVGMSEHTIEQAFEPFYTTKPEGEGTGLGLSMAYGFAKQSGGHIRIYSELGSGTTVKLYLPRTEQPEVVAVPLPVGPAVGGNETILVVEDDLAVQATVIELLSGLGYRVLRANDAQSALSILQSGIAIDLLFTDVVMPGKLSSTELARQAKLLLPDIAVLFTSGYTRNAIVHGGKLDAGVELLSKPYRQEDLARKIRQLLGPREPGVASATADPRDLRRCALVVEDQLPLLELTCEMLDELGFASVGCLCAEKASQALAERHFDYLLVDVNLPGMPGTEFAALALEAQPRLRVVFMSGDGVIETELPASSLPKPFSFEQLEAILNA</sequence>
<feature type="domain" description="Histidine kinase" evidence="10">
    <location>
        <begin position="462"/>
        <end position="685"/>
    </location>
</feature>
<dbReference type="Proteomes" id="UP000831189">
    <property type="component" value="Chromosome"/>
</dbReference>
<evidence type="ECO:0000256" key="9">
    <source>
        <dbReference type="PROSITE-ProRule" id="PRU00169"/>
    </source>
</evidence>
<evidence type="ECO:0000256" key="2">
    <source>
        <dbReference type="ARBA" id="ARBA00012438"/>
    </source>
</evidence>
<dbReference type="InterPro" id="IPR036890">
    <property type="entry name" value="HATPase_C_sf"/>
</dbReference>
<dbReference type="CDD" id="cd00156">
    <property type="entry name" value="REC"/>
    <property type="match status" value="1"/>
</dbReference>
<dbReference type="EMBL" id="CP096208">
    <property type="protein sequence ID" value="UPQ83017.1"/>
    <property type="molecule type" value="Genomic_DNA"/>
</dbReference>
<dbReference type="SMART" id="SM00387">
    <property type="entry name" value="HATPase_c"/>
    <property type="match status" value="1"/>
</dbReference>
<dbReference type="PANTHER" id="PTHR43065">
    <property type="entry name" value="SENSOR HISTIDINE KINASE"/>
    <property type="match status" value="1"/>
</dbReference>
<dbReference type="CDD" id="cd00130">
    <property type="entry name" value="PAS"/>
    <property type="match status" value="1"/>
</dbReference>
<dbReference type="InterPro" id="IPR011006">
    <property type="entry name" value="CheY-like_superfamily"/>
</dbReference>
<dbReference type="SUPFAM" id="SSF55785">
    <property type="entry name" value="PYP-like sensor domain (PAS domain)"/>
    <property type="match status" value="2"/>
</dbReference>
<dbReference type="Pfam" id="PF00072">
    <property type="entry name" value="Response_reg"/>
    <property type="match status" value="2"/>
</dbReference>
<dbReference type="PROSITE" id="PS50110">
    <property type="entry name" value="RESPONSE_REGULATORY"/>
    <property type="match status" value="2"/>
</dbReference>
<dbReference type="Pfam" id="PF13426">
    <property type="entry name" value="PAS_9"/>
    <property type="match status" value="1"/>
</dbReference>
<dbReference type="Gene3D" id="3.30.565.10">
    <property type="entry name" value="Histidine kinase-like ATPase, C-terminal domain"/>
    <property type="match status" value="1"/>
</dbReference>
<keyword evidence="5" id="KW-0547">Nucleotide-binding</keyword>
<dbReference type="InterPro" id="IPR003594">
    <property type="entry name" value="HATPase_dom"/>
</dbReference>
<dbReference type="SUPFAM" id="SSF52172">
    <property type="entry name" value="CheY-like"/>
    <property type="match status" value="2"/>
</dbReference>
<evidence type="ECO:0000256" key="1">
    <source>
        <dbReference type="ARBA" id="ARBA00000085"/>
    </source>
</evidence>
<organism evidence="12 13">
    <name type="scientific">Pseudomonas knackmussii</name>
    <dbReference type="NCBI Taxonomy" id="65741"/>
    <lineage>
        <taxon>Bacteria</taxon>
        <taxon>Pseudomonadati</taxon>
        <taxon>Pseudomonadota</taxon>
        <taxon>Gammaproteobacteria</taxon>
        <taxon>Pseudomonadales</taxon>
        <taxon>Pseudomonadaceae</taxon>
        <taxon>Pseudomonas</taxon>
    </lineage>
</organism>
<accession>A0ABY4KUV1</accession>
<dbReference type="EC" id="2.7.13.3" evidence="2"/>
<dbReference type="InterPro" id="IPR036097">
    <property type="entry name" value="HisK_dim/P_sf"/>
</dbReference>
<evidence type="ECO:0000259" key="11">
    <source>
        <dbReference type="PROSITE" id="PS50110"/>
    </source>
</evidence>
<dbReference type="InterPro" id="IPR005467">
    <property type="entry name" value="His_kinase_dom"/>
</dbReference>